<dbReference type="AlphaFoldDB" id="A0A7J8C2K4"/>
<protein>
    <submittedName>
        <fullName evidence="1">Uncharacterized protein</fullName>
    </submittedName>
</protein>
<gene>
    <name evidence="1" type="ORF">HJG63_009364</name>
</gene>
<proteinExistence type="predicted"/>
<evidence type="ECO:0000313" key="2">
    <source>
        <dbReference type="Proteomes" id="UP000593571"/>
    </source>
</evidence>
<reference evidence="1 2" key="1">
    <citation type="journal article" date="2020" name="Nature">
        <title>Six reference-quality genomes reveal evolution of bat adaptations.</title>
        <authorList>
            <person name="Jebb D."/>
            <person name="Huang Z."/>
            <person name="Pippel M."/>
            <person name="Hughes G.M."/>
            <person name="Lavrichenko K."/>
            <person name="Devanna P."/>
            <person name="Winkler S."/>
            <person name="Jermiin L.S."/>
            <person name="Skirmuntt E.C."/>
            <person name="Katzourakis A."/>
            <person name="Burkitt-Gray L."/>
            <person name="Ray D.A."/>
            <person name="Sullivan K.A.M."/>
            <person name="Roscito J.G."/>
            <person name="Kirilenko B.M."/>
            <person name="Davalos L.M."/>
            <person name="Corthals A.P."/>
            <person name="Power M.L."/>
            <person name="Jones G."/>
            <person name="Ransome R.D."/>
            <person name="Dechmann D.K.N."/>
            <person name="Locatelli A.G."/>
            <person name="Puechmaille S.J."/>
            <person name="Fedrigo O."/>
            <person name="Jarvis E.D."/>
            <person name="Hiller M."/>
            <person name="Vernes S.C."/>
            <person name="Myers E.W."/>
            <person name="Teeling E.C."/>
        </authorList>
    </citation>
    <scope>NUCLEOTIDE SEQUENCE [LARGE SCALE GENOMIC DNA]</scope>
    <source>
        <strain evidence="1">MRouAeg1</strain>
        <tissue evidence="1">Muscle</tissue>
    </source>
</reference>
<sequence>MNINKEKHAMQHFWLQEFVVKRSTKHEDCTPSTLPAHVRLTHQCALLILSHLSPVVKCSLSQSAVFTSRKGQVTQLHTESSCFSDKSGKCCHCDPLLPSFFLESGMMLGATKAFWGSHLAIGQEYCRDGSTEIASFS</sequence>
<organism evidence="1 2">
    <name type="scientific">Rousettus aegyptiacus</name>
    <name type="common">Egyptian fruit bat</name>
    <name type="synonym">Pteropus aegyptiacus</name>
    <dbReference type="NCBI Taxonomy" id="9407"/>
    <lineage>
        <taxon>Eukaryota</taxon>
        <taxon>Metazoa</taxon>
        <taxon>Chordata</taxon>
        <taxon>Craniata</taxon>
        <taxon>Vertebrata</taxon>
        <taxon>Euteleostomi</taxon>
        <taxon>Mammalia</taxon>
        <taxon>Eutheria</taxon>
        <taxon>Laurasiatheria</taxon>
        <taxon>Chiroptera</taxon>
        <taxon>Yinpterochiroptera</taxon>
        <taxon>Pteropodoidea</taxon>
        <taxon>Pteropodidae</taxon>
        <taxon>Rousettinae</taxon>
        <taxon>Rousettus</taxon>
    </lineage>
</organism>
<comment type="caution">
    <text evidence="1">The sequence shown here is derived from an EMBL/GenBank/DDBJ whole genome shotgun (WGS) entry which is preliminary data.</text>
</comment>
<accession>A0A7J8C2K4</accession>
<keyword evidence="2" id="KW-1185">Reference proteome</keyword>
<evidence type="ECO:0000313" key="1">
    <source>
        <dbReference type="EMBL" id="KAF6405049.1"/>
    </source>
</evidence>
<dbReference type="Proteomes" id="UP000593571">
    <property type="component" value="Unassembled WGS sequence"/>
</dbReference>
<name>A0A7J8C2K4_ROUAE</name>
<dbReference type="EMBL" id="JACASE010000015">
    <property type="protein sequence ID" value="KAF6405049.1"/>
    <property type="molecule type" value="Genomic_DNA"/>
</dbReference>